<dbReference type="GO" id="GO:0032259">
    <property type="term" value="P:methylation"/>
    <property type="evidence" value="ECO:0007669"/>
    <property type="project" value="UniProtKB-KW"/>
</dbReference>
<comment type="subcellular location">
    <subcellularLocation>
        <location evidence="1">Cytoplasm</location>
    </subcellularLocation>
</comment>
<keyword evidence="7 13" id="KW-0808">Transferase</keyword>
<evidence type="ECO:0000313" key="13">
    <source>
        <dbReference type="EMBL" id="ASO18689.1"/>
    </source>
</evidence>
<evidence type="ECO:0000256" key="7">
    <source>
        <dbReference type="ARBA" id="ARBA00022679"/>
    </source>
</evidence>
<dbReference type="KEGG" id="ahg:AHOG_05180"/>
<accession>A0A221VYS8</accession>
<keyword evidence="8" id="KW-0949">S-adenosyl-L-methionine</keyword>
<dbReference type="InterPro" id="IPR029063">
    <property type="entry name" value="SAM-dependent_MTases_sf"/>
</dbReference>
<dbReference type="AlphaFoldDB" id="A0A221VYS8"/>
<evidence type="ECO:0000256" key="11">
    <source>
        <dbReference type="ARBA" id="ARBA00031350"/>
    </source>
</evidence>
<evidence type="ECO:0000256" key="6">
    <source>
        <dbReference type="ARBA" id="ARBA00022603"/>
    </source>
</evidence>
<dbReference type="EC" id="2.1.1.77" evidence="3"/>
<dbReference type="GO" id="GO:0005737">
    <property type="term" value="C:cytoplasm"/>
    <property type="evidence" value="ECO:0007669"/>
    <property type="project" value="UniProtKB-SubCell"/>
</dbReference>
<name>A0A221VYS8_9PSEU</name>
<dbReference type="Gene3D" id="3.40.50.150">
    <property type="entry name" value="Vaccinia Virus protein VP39"/>
    <property type="match status" value="1"/>
</dbReference>
<evidence type="ECO:0000256" key="2">
    <source>
        <dbReference type="ARBA" id="ARBA00005369"/>
    </source>
</evidence>
<comment type="similarity">
    <text evidence="2">Belongs to the methyltransferase superfamily. L-isoaspartyl/D-aspartyl protein methyltransferase family.</text>
</comment>
<dbReference type="GO" id="GO:0004719">
    <property type="term" value="F:protein-L-isoaspartate (D-aspartate) O-methyltransferase activity"/>
    <property type="evidence" value="ECO:0007669"/>
    <property type="project" value="UniProtKB-EC"/>
</dbReference>
<evidence type="ECO:0000256" key="3">
    <source>
        <dbReference type="ARBA" id="ARBA00011890"/>
    </source>
</evidence>
<feature type="compositionally biased region" description="Pro residues" evidence="12">
    <location>
        <begin position="235"/>
        <end position="244"/>
    </location>
</feature>
<dbReference type="Pfam" id="PF01135">
    <property type="entry name" value="PCMT"/>
    <property type="match status" value="1"/>
</dbReference>
<dbReference type="SUPFAM" id="SSF53335">
    <property type="entry name" value="S-adenosyl-L-methionine-dependent methyltransferases"/>
    <property type="match status" value="1"/>
</dbReference>
<organism evidence="13 14">
    <name type="scientific">Actinoalloteichus hoggarensis</name>
    <dbReference type="NCBI Taxonomy" id="1470176"/>
    <lineage>
        <taxon>Bacteria</taxon>
        <taxon>Bacillati</taxon>
        <taxon>Actinomycetota</taxon>
        <taxon>Actinomycetes</taxon>
        <taxon>Pseudonocardiales</taxon>
        <taxon>Pseudonocardiaceae</taxon>
        <taxon>Actinoalloteichus</taxon>
    </lineage>
</organism>
<dbReference type="RefSeq" id="WP_169725811.1">
    <property type="nucleotide sequence ID" value="NZ_CP022521.1"/>
</dbReference>
<protein>
    <recommendedName>
        <fullName evidence="4">Protein-L-isoaspartate O-methyltransferase</fullName>
        <ecNumber evidence="3">2.1.1.77</ecNumber>
    </recommendedName>
    <alternativeName>
        <fullName evidence="11">L-isoaspartyl protein carboxyl methyltransferase</fullName>
    </alternativeName>
    <alternativeName>
        <fullName evidence="9">Protein L-isoaspartyl methyltransferase</fullName>
    </alternativeName>
    <alternativeName>
        <fullName evidence="10">Protein-beta-aspartate methyltransferase</fullName>
    </alternativeName>
</protein>
<dbReference type="CDD" id="cd02440">
    <property type="entry name" value="AdoMet_MTases"/>
    <property type="match status" value="1"/>
</dbReference>
<evidence type="ECO:0000256" key="4">
    <source>
        <dbReference type="ARBA" id="ARBA00013346"/>
    </source>
</evidence>
<proteinExistence type="inferred from homology"/>
<feature type="region of interest" description="Disordered" evidence="12">
    <location>
        <begin position="232"/>
        <end position="256"/>
    </location>
</feature>
<dbReference type="PANTHER" id="PTHR11579">
    <property type="entry name" value="PROTEIN-L-ISOASPARTATE O-METHYLTRANSFERASE"/>
    <property type="match status" value="1"/>
</dbReference>
<gene>
    <name evidence="13" type="primary">pcm2</name>
    <name evidence="13" type="ORF">AHOG_05180</name>
</gene>
<dbReference type="PANTHER" id="PTHR11579:SF0">
    <property type="entry name" value="PROTEIN-L-ISOASPARTATE(D-ASPARTATE) O-METHYLTRANSFERASE"/>
    <property type="match status" value="1"/>
</dbReference>
<evidence type="ECO:0000256" key="12">
    <source>
        <dbReference type="SAM" id="MobiDB-lite"/>
    </source>
</evidence>
<keyword evidence="5" id="KW-0963">Cytoplasm</keyword>
<sequence>MTPTVTDLHEELVTNLITAGHLTGPAWQSAFRSVPRDAFVDDFAVARPGSPILVPIAADDPDRLAHIYSDTTLVTALDADGTPISSSTAPGLMALMLDALDVRDGHRVLEIGTGTGYNAALLSRRLGDRDVCSVDIDADLVTTARRRLAALDLAPVLAVGDGAGGLPNHAPFDRLITTCGLDHIPAAWLRQVRPGGMILVNLGFTLVTLTVRPDGTAEGPILPQQAGFMARRPAPDAPANPTPPAIGASTAATDGPALSTTLPAALDHPEGRALLSVPRPGLRRTSRRDQQGRLVHVLTDTDGTQCRAAERDGDRVEVTGDLRLWSEITEFLARWDRRGRPAPEQHRVHVGADGTHRLVEPG</sequence>
<evidence type="ECO:0000313" key="14">
    <source>
        <dbReference type="Proteomes" id="UP000204221"/>
    </source>
</evidence>
<dbReference type="InterPro" id="IPR000682">
    <property type="entry name" value="PCMT"/>
</dbReference>
<keyword evidence="14" id="KW-1185">Reference proteome</keyword>
<evidence type="ECO:0000256" key="1">
    <source>
        <dbReference type="ARBA" id="ARBA00004496"/>
    </source>
</evidence>
<reference evidence="13 14" key="1">
    <citation type="submission" date="2017-07" db="EMBL/GenBank/DDBJ databases">
        <title>Complete genome sequence of Actinoalloteichus hoggarensis DSM 45943, type strain of Actinoalloteichus hoggarensis.</title>
        <authorList>
            <person name="Ruckert C."/>
            <person name="Nouioui I."/>
            <person name="Willmese J."/>
            <person name="van Wezel G."/>
            <person name="Klenk H.-P."/>
            <person name="Kalinowski J."/>
            <person name="Zotchev S.B."/>
        </authorList>
    </citation>
    <scope>NUCLEOTIDE SEQUENCE [LARGE SCALE GENOMIC DNA]</scope>
    <source>
        <strain evidence="13 14">DSM 45943</strain>
    </source>
</reference>
<keyword evidence="6 13" id="KW-0489">Methyltransferase</keyword>
<evidence type="ECO:0000256" key="5">
    <source>
        <dbReference type="ARBA" id="ARBA00022490"/>
    </source>
</evidence>
<evidence type="ECO:0000256" key="8">
    <source>
        <dbReference type="ARBA" id="ARBA00022691"/>
    </source>
</evidence>
<dbReference type="EMBL" id="CP022521">
    <property type="protein sequence ID" value="ASO18689.1"/>
    <property type="molecule type" value="Genomic_DNA"/>
</dbReference>
<dbReference type="Proteomes" id="UP000204221">
    <property type="component" value="Chromosome"/>
</dbReference>
<evidence type="ECO:0000256" key="10">
    <source>
        <dbReference type="ARBA" id="ARBA00031323"/>
    </source>
</evidence>
<evidence type="ECO:0000256" key="9">
    <source>
        <dbReference type="ARBA" id="ARBA00030757"/>
    </source>
</evidence>